<keyword evidence="3" id="KW-0520">NAD</keyword>
<evidence type="ECO:0000313" key="6">
    <source>
        <dbReference type="EMBL" id="QOY86133.1"/>
    </source>
</evidence>
<proteinExistence type="predicted"/>
<dbReference type="GO" id="GO:0070403">
    <property type="term" value="F:NAD+ binding"/>
    <property type="evidence" value="ECO:0007669"/>
    <property type="project" value="InterPro"/>
</dbReference>
<evidence type="ECO:0000256" key="2">
    <source>
        <dbReference type="ARBA" id="ARBA00022793"/>
    </source>
</evidence>
<dbReference type="InterPro" id="IPR001509">
    <property type="entry name" value="Epimerase_deHydtase"/>
</dbReference>
<evidence type="ECO:0000256" key="1">
    <source>
        <dbReference type="ARBA" id="ARBA00001911"/>
    </source>
</evidence>
<evidence type="ECO:0000256" key="4">
    <source>
        <dbReference type="ARBA" id="ARBA00023239"/>
    </source>
</evidence>
<evidence type="ECO:0000259" key="5">
    <source>
        <dbReference type="Pfam" id="PF01370"/>
    </source>
</evidence>
<dbReference type="KEGG" id="pfer:IRI77_25430"/>
<organism evidence="6 7">
    <name type="scientific">Paludibaculum fermentans</name>
    <dbReference type="NCBI Taxonomy" id="1473598"/>
    <lineage>
        <taxon>Bacteria</taxon>
        <taxon>Pseudomonadati</taxon>
        <taxon>Acidobacteriota</taxon>
        <taxon>Terriglobia</taxon>
        <taxon>Bryobacterales</taxon>
        <taxon>Bryobacteraceae</taxon>
        <taxon>Paludibaculum</taxon>
    </lineage>
</organism>
<dbReference type="GO" id="GO:0005737">
    <property type="term" value="C:cytoplasm"/>
    <property type="evidence" value="ECO:0007669"/>
    <property type="project" value="TreeGrafter"/>
</dbReference>
<feature type="domain" description="NAD-dependent epimerase/dehydratase" evidence="5">
    <location>
        <begin position="5"/>
        <end position="245"/>
    </location>
</feature>
<accession>A0A7S7NM19</accession>
<keyword evidence="2" id="KW-0210">Decarboxylase</keyword>
<dbReference type="GO" id="GO:0042732">
    <property type="term" value="P:D-xylose metabolic process"/>
    <property type="evidence" value="ECO:0007669"/>
    <property type="project" value="InterPro"/>
</dbReference>
<dbReference type="Proteomes" id="UP000593892">
    <property type="component" value="Chromosome"/>
</dbReference>
<dbReference type="GO" id="GO:0033320">
    <property type="term" value="P:UDP-D-xylose biosynthetic process"/>
    <property type="evidence" value="ECO:0007669"/>
    <property type="project" value="UniProtKB-UniPathway"/>
</dbReference>
<dbReference type="EMBL" id="CP063849">
    <property type="protein sequence ID" value="QOY86133.1"/>
    <property type="molecule type" value="Genomic_DNA"/>
</dbReference>
<dbReference type="SUPFAM" id="SSF51735">
    <property type="entry name" value="NAD(P)-binding Rossmann-fold domains"/>
    <property type="match status" value="1"/>
</dbReference>
<evidence type="ECO:0000256" key="3">
    <source>
        <dbReference type="ARBA" id="ARBA00023027"/>
    </source>
</evidence>
<dbReference type="InterPro" id="IPR044516">
    <property type="entry name" value="UXS-like"/>
</dbReference>
<evidence type="ECO:0000313" key="7">
    <source>
        <dbReference type="Proteomes" id="UP000593892"/>
    </source>
</evidence>
<keyword evidence="7" id="KW-1185">Reference proteome</keyword>
<keyword evidence="4" id="KW-0456">Lyase</keyword>
<name>A0A7S7NM19_PALFE</name>
<dbReference type="PANTHER" id="PTHR43078:SF6">
    <property type="entry name" value="UDP-GLUCURONIC ACID DECARBOXYLASE 1"/>
    <property type="match status" value="1"/>
</dbReference>
<dbReference type="Gene3D" id="3.40.50.720">
    <property type="entry name" value="NAD(P)-binding Rossmann-like Domain"/>
    <property type="match status" value="1"/>
</dbReference>
<dbReference type="PANTHER" id="PTHR43078">
    <property type="entry name" value="UDP-GLUCURONIC ACID DECARBOXYLASE-RELATED"/>
    <property type="match status" value="1"/>
</dbReference>
<dbReference type="Pfam" id="PF01370">
    <property type="entry name" value="Epimerase"/>
    <property type="match status" value="1"/>
</dbReference>
<dbReference type="InterPro" id="IPR036291">
    <property type="entry name" value="NAD(P)-bd_dom_sf"/>
</dbReference>
<protein>
    <submittedName>
        <fullName evidence="6">GDP-mannose 4,6-dehydratase</fullName>
    </submittedName>
</protein>
<dbReference type="UniPathway" id="UPA00796">
    <property type="reaction ID" value="UER00771"/>
</dbReference>
<dbReference type="GO" id="GO:0048040">
    <property type="term" value="F:UDP-glucuronate decarboxylase activity"/>
    <property type="evidence" value="ECO:0007669"/>
    <property type="project" value="TreeGrafter"/>
</dbReference>
<gene>
    <name evidence="6" type="ORF">IRI77_25430</name>
</gene>
<reference evidence="6 7" key="1">
    <citation type="submission" date="2020-10" db="EMBL/GenBank/DDBJ databases">
        <title>Complete genome sequence of Paludibaculum fermentans P105T, a facultatively anaerobic acidobacterium capable of dissimilatory Fe(III) reduction.</title>
        <authorList>
            <person name="Dedysh S.N."/>
            <person name="Beletsky A.V."/>
            <person name="Kulichevskaya I.S."/>
            <person name="Mardanov A.V."/>
            <person name="Ravin N.V."/>
        </authorList>
    </citation>
    <scope>NUCLEOTIDE SEQUENCE [LARGE SCALE GENOMIC DNA]</scope>
    <source>
        <strain evidence="6 7">P105</strain>
    </source>
</reference>
<dbReference type="RefSeq" id="WP_194447802.1">
    <property type="nucleotide sequence ID" value="NZ_CP063849.1"/>
</dbReference>
<comment type="cofactor">
    <cofactor evidence="1">
        <name>NAD(+)</name>
        <dbReference type="ChEBI" id="CHEBI:57540"/>
    </cofactor>
</comment>
<sequence length="325" mass="35117">MANYLITGGAGFIGSHLSEKLLAAGHTVTALDDLSSGSRLNIAHLLDESRFRFVESSVLQCAALGELVASADAVFHLAATVGVFNIIRSPVETIGNNIDGTQAVLRAAAANKTKVLLTSTSEVYGKSEHAPFAEDDDLVLGPTSKGRWSYAASKIIDEFLALAFWREFGVPTVVTRLFNTIGPRQTGEYGMVVPRFVKQALRSQPLQVFGNGQQSRSFTDVNDVVEWLTRLITIDAAVGQVINLGNIVEISITELAQRVLAITGSRSEIEYVPYTQAYEHGFEDIARRVPDISKVVALTGCRPQIGLDETLERIRQSLLAGQVAG</sequence>
<dbReference type="AlphaFoldDB" id="A0A7S7NM19"/>